<dbReference type="PANTHER" id="PTHR46953">
    <property type="entry name" value="G-PROTEIN COUPLED RECEPTOR MTH-LIKE 1-RELATED"/>
    <property type="match status" value="1"/>
</dbReference>
<gene>
    <name evidence="10" type="primary">LOC117643667</name>
</gene>
<evidence type="ECO:0000313" key="9">
    <source>
        <dbReference type="Proteomes" id="UP000515158"/>
    </source>
</evidence>
<feature type="transmembrane region" description="Helical" evidence="6">
    <location>
        <begin position="151"/>
        <end position="170"/>
    </location>
</feature>
<dbReference type="GO" id="GO:0004930">
    <property type="term" value="F:G protein-coupled receptor activity"/>
    <property type="evidence" value="ECO:0007669"/>
    <property type="project" value="InterPro"/>
</dbReference>
<feature type="compositionally biased region" description="Low complexity" evidence="5">
    <location>
        <begin position="463"/>
        <end position="475"/>
    </location>
</feature>
<keyword evidence="2 6" id="KW-0812">Transmembrane</keyword>
<name>A0A6P8ZLB6_THRPL</name>
<feature type="domain" description="G-protein coupled receptors family 2 profile 2" evidence="8">
    <location>
        <begin position="145"/>
        <end position="397"/>
    </location>
</feature>
<protein>
    <submittedName>
        <fullName evidence="10">Probable G-protein coupled receptor Mth-like 1</fullName>
    </submittedName>
</protein>
<evidence type="ECO:0000256" key="6">
    <source>
        <dbReference type="SAM" id="Phobius"/>
    </source>
</evidence>
<dbReference type="Proteomes" id="UP000515158">
    <property type="component" value="Unplaced"/>
</dbReference>
<keyword evidence="3 6" id="KW-1133">Transmembrane helix</keyword>
<accession>A0A6P8ZLB6</accession>
<keyword evidence="4 6" id="KW-0472">Membrane</keyword>
<feature type="transmembrane region" description="Helical" evidence="6">
    <location>
        <begin position="344"/>
        <end position="367"/>
    </location>
</feature>
<dbReference type="PANTHER" id="PTHR46953:SF1">
    <property type="entry name" value="G-PROTEIN COUPLED RECEPTOR MTH-LIKE 1-RELATED"/>
    <property type="match status" value="1"/>
</dbReference>
<dbReference type="GO" id="GO:0016020">
    <property type="term" value="C:membrane"/>
    <property type="evidence" value="ECO:0007669"/>
    <property type="project" value="UniProtKB-SubCell"/>
</dbReference>
<feature type="transmembrane region" description="Helical" evidence="6">
    <location>
        <begin position="373"/>
        <end position="396"/>
    </location>
</feature>
<evidence type="ECO:0000256" key="4">
    <source>
        <dbReference type="ARBA" id="ARBA00023136"/>
    </source>
</evidence>
<sequence>MAGHSRAGAGRWSPARIAAAVVILALAAGGASSAPPAVPEHTRAPAAIAHADRARQCCSSPEATVTHRKCSDGSQLPLDCVLFRLNPAVEEDDAFELSADGKTLVYWNETTREFCVLKAADGSVEALVCFHEPGEQQDDPRPSWWFDVASALSWLSVACLALTLLAHVLLPDLRDLQGRCHMGAVASLALGLFMLAFLQAINMEEPLCTIMAFLAYYWLLSAFFWLNITSFNVWRSVVLEHIRFRERTLFAWYCGVSLGAPLILLLLLLTAHLLPEGQADQIRPGFGASKCWFRDDRATWLWFYWPLAVLLGLNVVYFVWTTARLWQQYGDSNTCRRKLLRRRCLLSLKLFLIMGISWIFELISSAADLPGHYAWYLTDSFNALQGVVILLVLVVVRRRVWRALHRLQPFGISPPERWAYPSHMRDCPDTATDTEDDEEAEDASRRHHELKDLSASNGSNGHATPAAPAATKAAS</sequence>
<organism evidence="10">
    <name type="scientific">Thrips palmi</name>
    <name type="common">Melon thrips</name>
    <dbReference type="NCBI Taxonomy" id="161013"/>
    <lineage>
        <taxon>Eukaryota</taxon>
        <taxon>Metazoa</taxon>
        <taxon>Ecdysozoa</taxon>
        <taxon>Arthropoda</taxon>
        <taxon>Hexapoda</taxon>
        <taxon>Insecta</taxon>
        <taxon>Pterygota</taxon>
        <taxon>Neoptera</taxon>
        <taxon>Paraneoptera</taxon>
        <taxon>Thysanoptera</taxon>
        <taxon>Terebrantia</taxon>
        <taxon>Thripoidea</taxon>
        <taxon>Thripidae</taxon>
        <taxon>Thrips</taxon>
    </lineage>
</organism>
<evidence type="ECO:0000259" key="8">
    <source>
        <dbReference type="PROSITE" id="PS50261"/>
    </source>
</evidence>
<dbReference type="InterPro" id="IPR017981">
    <property type="entry name" value="GPCR_2-like_7TM"/>
</dbReference>
<evidence type="ECO:0000256" key="1">
    <source>
        <dbReference type="ARBA" id="ARBA00004141"/>
    </source>
</evidence>
<dbReference type="CDD" id="cd15039">
    <property type="entry name" value="7tmB3_Methuselah-like"/>
    <property type="match status" value="1"/>
</dbReference>
<dbReference type="AlphaFoldDB" id="A0A6P8ZLB6"/>
<feature type="transmembrane region" description="Helical" evidence="6">
    <location>
        <begin position="249"/>
        <end position="274"/>
    </location>
</feature>
<dbReference type="GO" id="GO:0007166">
    <property type="term" value="P:cell surface receptor signaling pathway"/>
    <property type="evidence" value="ECO:0007669"/>
    <property type="project" value="InterPro"/>
</dbReference>
<reference evidence="10" key="1">
    <citation type="submission" date="2025-08" db="UniProtKB">
        <authorList>
            <consortium name="RefSeq"/>
        </authorList>
    </citation>
    <scope>IDENTIFICATION</scope>
    <source>
        <tissue evidence="10">Total insect</tissue>
    </source>
</reference>
<comment type="subcellular location">
    <subcellularLocation>
        <location evidence="1">Membrane</location>
        <topology evidence="1">Multi-pass membrane protein</topology>
    </subcellularLocation>
</comment>
<feature type="signal peptide" evidence="7">
    <location>
        <begin position="1"/>
        <end position="33"/>
    </location>
</feature>
<dbReference type="InterPro" id="IPR000832">
    <property type="entry name" value="GPCR_2_secretin-like"/>
</dbReference>
<dbReference type="KEGG" id="tpal:117643667"/>
<dbReference type="RefSeq" id="XP_034238569.1">
    <property type="nucleotide sequence ID" value="XM_034382678.1"/>
</dbReference>
<evidence type="ECO:0000313" key="10">
    <source>
        <dbReference type="RefSeq" id="XP_034238569.1"/>
    </source>
</evidence>
<evidence type="ECO:0000256" key="5">
    <source>
        <dbReference type="SAM" id="MobiDB-lite"/>
    </source>
</evidence>
<dbReference type="PROSITE" id="PS50261">
    <property type="entry name" value="G_PROTEIN_RECEP_F2_4"/>
    <property type="match status" value="1"/>
</dbReference>
<feature type="transmembrane region" description="Helical" evidence="6">
    <location>
        <begin position="207"/>
        <end position="228"/>
    </location>
</feature>
<evidence type="ECO:0000256" key="7">
    <source>
        <dbReference type="SAM" id="SignalP"/>
    </source>
</evidence>
<dbReference type="InParanoid" id="A0A6P8ZLB6"/>
<dbReference type="InterPro" id="IPR052808">
    <property type="entry name" value="GPCR_Mth-like"/>
</dbReference>
<dbReference type="OrthoDB" id="6082634at2759"/>
<keyword evidence="7" id="KW-0732">Signal</keyword>
<feature type="compositionally biased region" description="Acidic residues" evidence="5">
    <location>
        <begin position="432"/>
        <end position="441"/>
    </location>
</feature>
<dbReference type="GeneID" id="117643667"/>
<feature type="transmembrane region" description="Helical" evidence="6">
    <location>
        <begin position="302"/>
        <end position="323"/>
    </location>
</feature>
<evidence type="ECO:0000256" key="2">
    <source>
        <dbReference type="ARBA" id="ARBA00022692"/>
    </source>
</evidence>
<feature type="transmembrane region" description="Helical" evidence="6">
    <location>
        <begin position="182"/>
        <end position="201"/>
    </location>
</feature>
<dbReference type="Gene3D" id="1.20.1070.10">
    <property type="entry name" value="Rhodopsin 7-helix transmembrane proteins"/>
    <property type="match status" value="1"/>
</dbReference>
<feature type="region of interest" description="Disordered" evidence="5">
    <location>
        <begin position="423"/>
        <end position="475"/>
    </location>
</feature>
<proteinExistence type="predicted"/>
<keyword evidence="9" id="KW-1185">Reference proteome</keyword>
<dbReference type="Pfam" id="PF00002">
    <property type="entry name" value="7tm_2"/>
    <property type="match status" value="1"/>
</dbReference>
<evidence type="ECO:0000256" key="3">
    <source>
        <dbReference type="ARBA" id="ARBA00022989"/>
    </source>
</evidence>
<feature type="chain" id="PRO_5027857802" evidence="7">
    <location>
        <begin position="34"/>
        <end position="475"/>
    </location>
</feature>